<evidence type="ECO:0000256" key="4">
    <source>
        <dbReference type="ARBA" id="ARBA00022483"/>
    </source>
</evidence>
<dbReference type="RefSeq" id="XP_022649955.1">
    <property type="nucleotide sequence ID" value="XM_022794220.1"/>
</dbReference>
<feature type="compositionally biased region" description="Polar residues" evidence="17">
    <location>
        <begin position="1285"/>
        <end position="1301"/>
    </location>
</feature>
<keyword evidence="6 18" id="KW-0812">Transmembrane</keyword>
<protein>
    <recommendedName>
        <fullName evidence="19">Transient receptor ion channel domain-containing protein</fullName>
    </recommendedName>
</protein>
<dbReference type="GO" id="GO:0034703">
    <property type="term" value="C:cation channel complex"/>
    <property type="evidence" value="ECO:0007669"/>
    <property type="project" value="TreeGrafter"/>
</dbReference>
<evidence type="ECO:0000256" key="9">
    <source>
        <dbReference type="ARBA" id="ARBA00023028"/>
    </source>
</evidence>
<dbReference type="RefSeq" id="XP_022650006.1">
    <property type="nucleotide sequence ID" value="XM_022794271.1"/>
</dbReference>
<evidence type="ECO:0000256" key="7">
    <source>
        <dbReference type="ARBA" id="ARBA00022737"/>
    </source>
</evidence>
<name>A0A7M7JCV3_VARDE</name>
<dbReference type="EnsemblMetazoa" id="XM_022794237">
    <property type="protein sequence ID" value="XP_022649972"/>
    <property type="gene ID" value="LOC111245614"/>
</dbReference>
<keyword evidence="13" id="KW-1053">Target membrane</keyword>
<dbReference type="Pfam" id="PF00520">
    <property type="entry name" value="Ion_trans"/>
    <property type="match status" value="1"/>
</dbReference>
<evidence type="ECO:0000256" key="10">
    <source>
        <dbReference type="ARBA" id="ARBA00023043"/>
    </source>
</evidence>
<evidence type="ECO:0000256" key="6">
    <source>
        <dbReference type="ARBA" id="ARBA00022692"/>
    </source>
</evidence>
<keyword evidence="21" id="KW-1185">Reference proteome</keyword>
<dbReference type="FunCoup" id="A0A7M7JCV3">
    <property type="interactions" value="49"/>
</dbReference>
<dbReference type="FunFam" id="1.25.40.20:FF:000221">
    <property type="entry name" value="Transient receptor potential-gamma protein"/>
    <property type="match status" value="1"/>
</dbReference>
<keyword evidence="12 18" id="KW-0472">Membrane</keyword>
<dbReference type="Pfam" id="PF00023">
    <property type="entry name" value="Ank"/>
    <property type="match status" value="1"/>
</dbReference>
<feature type="region of interest" description="Disordered" evidence="17">
    <location>
        <begin position="1326"/>
        <end position="1347"/>
    </location>
</feature>
<feature type="compositionally biased region" description="Basic residues" evidence="17">
    <location>
        <begin position="1051"/>
        <end position="1074"/>
    </location>
</feature>
<dbReference type="GO" id="GO:0005886">
    <property type="term" value="C:plasma membrane"/>
    <property type="evidence" value="ECO:0007669"/>
    <property type="project" value="TreeGrafter"/>
</dbReference>
<keyword evidence="4" id="KW-0268">Exocytosis</keyword>
<sequence length="1502" mass="165844">MADEDVEGGLLLLGDTGLQEVDGHSQPPFDAASAQPPSPFGSAATVCQGPLATQQGFPRGAAPPLVSSTPLQKFFSDHPQVREPVARYPGGSVFTPGNVTAAGVVGGGLSQRASSTSLGLSPRGSITSPRREKTATFDLTAPTSLIDSLRGSVASAEAALPRPEGMLTHEEKRFLLAVERGDLATSRRILSLTPAGQLNINCTDPLGRSALLMAIDNENLEMIELLLHYKVDTKDALLHAISEEYVEAVEVLLEHEEAIKKAGEPHSWEAIERDTATFTPDITPLILAAHRDNYEILKILLDRGYTFPAPHRVRCGCADCVRSRYEDSLRHSRSRINSYRALSSPSLVALSSKDPILTAFELSGELRRLSFLEHEFKAEYMELRRKCQDFATALLDHTRTSYELEVMLNYDPSGPAFEHGDRMHLSRLKMAIKYKQKKFCAHPNVQQLLASIWYEGLPGFRRKNIVLQMMEILRIGLLFPIYSVAYILAPRSELGRTLRKPFIKFICHSASYITFLFLLILASQRIETVMIEWFGTEEMKKEMRDDITTKRGAPPSIVEWIILAWVSGLIWSEMKQLWDLGLMGYVSDMWNIIDFITNSLYVATVALRLIAYLQVQKEIAQNTGTAYLPRENWDAWDPILIAEGLFATANIFSSLRLVYIFSVNPHLGPLQISLGRMVIDIVKFFFVYTLVLFAFACGMNQLLWYYADNERQLCQTLSAGNASQPVGGRSEYAVCFTWRRFSNLFESSQTLFWASFGLIDLNNFELVGIQSYTRFWGLLMFGCYCVINVVVLLNLLIAMMNHSYQMISEHADVEWKFARCKLWMSYFEDGGTVPPPFNIIPTPKSIGYLCSWFWRKFCGHSRSAKKEHLKTIRRKARQASERDLKYQSIMRNLVRRYVTSEQRRADNQGVTEDDVNEIKQEISSFRYELLEVLKTSGFNTSMASGSVGGLGGGKKGRQRERRLMKGFNIGLIDSSVPSLPEINVEEMNVTSRKPPGSRLARLARLASKKSKLRRSRWGHLVEATRNARAAFSRSRSEDSVSSQNSYEPSRSHHRTHSHHQSQHHTHSHEHHQHQRQPNEPHRLDNLSSGSSDNDLHHVSSSRSETALSMRNRFSKKLRNFSRSKLKLAFSAEGHRKAIAEKKSASRTLSAPPTSLRQSQLSLAPSKRHGERGYNNTTNFNASTGGAAGTSEGNRRGEAAEAIGAGQADGASDLMRTGENNCCKDNNNEQQQQRGGVAECVLQLQRQDSVDMSAGHSHSHSCNALIIGLMASHNLPTPGLSPIPSCASSKVPSPRNSINDSTFEPDDDRSISLQIDRMPEVVIVEASSDENQLPLQSQSQAPSPALTMSTAMTTPLPQATSRRQYLASSQTTGGSVASVAAIAAAAGAVAIRMSGSAGSSPYPTPGSPVASVSSAESLDSLRHHQRSPTSPGATSGVCTSPRSSETGGNRVTPGSAGSGTPHQLAPPASPSGRSHDAGANGLPLLVRMYGIEPANKPMNVEWI</sequence>
<dbReference type="GO" id="GO:0015279">
    <property type="term" value="F:store-operated calcium channel activity"/>
    <property type="evidence" value="ECO:0007669"/>
    <property type="project" value="TreeGrafter"/>
</dbReference>
<dbReference type="PANTHER" id="PTHR10117">
    <property type="entry name" value="TRANSIENT RECEPTOR POTENTIAL CHANNEL"/>
    <property type="match status" value="1"/>
</dbReference>
<feature type="compositionally biased region" description="Polar residues" evidence="17">
    <location>
        <begin position="1098"/>
        <end position="1107"/>
    </location>
</feature>
<evidence type="ECO:0000313" key="21">
    <source>
        <dbReference type="Proteomes" id="UP000594260"/>
    </source>
</evidence>
<feature type="compositionally biased region" description="Low complexity" evidence="17">
    <location>
        <begin position="1028"/>
        <end position="1045"/>
    </location>
</feature>
<keyword evidence="5" id="KW-1052">Target cell membrane</keyword>
<dbReference type="Proteomes" id="UP000594260">
    <property type="component" value="Unplaced"/>
</dbReference>
<evidence type="ECO:0000256" key="18">
    <source>
        <dbReference type="SAM" id="Phobius"/>
    </source>
</evidence>
<accession>A0A7M7JCV3</accession>
<dbReference type="InterPro" id="IPR013555">
    <property type="entry name" value="TRP_dom"/>
</dbReference>
<dbReference type="Pfam" id="PF12796">
    <property type="entry name" value="Ank_2"/>
    <property type="match status" value="1"/>
</dbReference>
<dbReference type="EnsemblMetazoa" id="XM_022794247">
    <property type="protein sequence ID" value="XP_022649982"/>
    <property type="gene ID" value="LOC111245614"/>
</dbReference>
<dbReference type="RefSeq" id="XP_022649997.1">
    <property type="nucleotide sequence ID" value="XM_022794262.1"/>
</dbReference>
<feature type="compositionally biased region" description="Polar residues" evidence="17">
    <location>
        <begin position="1426"/>
        <end position="1448"/>
    </location>
</feature>
<dbReference type="InterPro" id="IPR036770">
    <property type="entry name" value="Ankyrin_rpt-contain_sf"/>
</dbReference>
<evidence type="ECO:0000256" key="16">
    <source>
        <dbReference type="ARBA" id="ARBA00060916"/>
    </source>
</evidence>
<evidence type="ECO:0000256" key="15">
    <source>
        <dbReference type="ARBA" id="ARBA00043946"/>
    </source>
</evidence>
<dbReference type="SMART" id="SM00248">
    <property type="entry name" value="ANK"/>
    <property type="match status" value="2"/>
</dbReference>
<dbReference type="InterPro" id="IPR002110">
    <property type="entry name" value="Ankyrin_rpt"/>
</dbReference>
<dbReference type="RefSeq" id="XP_022649976.1">
    <property type="nucleotide sequence ID" value="XM_022794241.1"/>
</dbReference>
<dbReference type="RefSeq" id="XP_022649972.1">
    <property type="nucleotide sequence ID" value="XM_022794237.1"/>
</dbReference>
<dbReference type="EnsemblMetazoa" id="XM_022794241">
    <property type="protein sequence ID" value="XP_022649976"/>
    <property type="gene ID" value="LOC111245614"/>
</dbReference>
<feature type="region of interest" description="Disordered" evidence="17">
    <location>
        <begin position="1028"/>
        <end position="1107"/>
    </location>
</feature>
<dbReference type="EnsemblMetazoa" id="XM_022794271">
    <property type="protein sequence ID" value="XP_022650006"/>
    <property type="gene ID" value="LOC111245614"/>
</dbReference>
<keyword evidence="7" id="KW-0677">Repeat</keyword>
<evidence type="ECO:0000256" key="13">
    <source>
        <dbReference type="ARBA" id="ARBA00023298"/>
    </source>
</evidence>
<dbReference type="PRINTS" id="PR01097">
    <property type="entry name" value="TRNSRECEPTRP"/>
</dbReference>
<evidence type="ECO:0000256" key="3">
    <source>
        <dbReference type="ARBA" id="ARBA00022475"/>
    </source>
</evidence>
<evidence type="ECO:0000256" key="17">
    <source>
        <dbReference type="SAM" id="MobiDB-lite"/>
    </source>
</evidence>
<evidence type="ECO:0000256" key="8">
    <source>
        <dbReference type="ARBA" id="ARBA00022989"/>
    </source>
</evidence>
<evidence type="ECO:0000256" key="14">
    <source>
        <dbReference type="ARBA" id="ARBA00023303"/>
    </source>
</evidence>
<evidence type="ECO:0000256" key="2">
    <source>
        <dbReference type="ARBA" id="ARBA00022448"/>
    </source>
</evidence>
<dbReference type="GO" id="GO:0051480">
    <property type="term" value="P:regulation of cytosolic calcium ion concentration"/>
    <property type="evidence" value="ECO:0007669"/>
    <property type="project" value="TreeGrafter"/>
</dbReference>
<dbReference type="RefSeq" id="XP_022649945.1">
    <property type="nucleotide sequence ID" value="XM_022794210.1"/>
</dbReference>
<keyword evidence="9" id="KW-0528">Neurotoxin</keyword>
<dbReference type="CDD" id="cd23650">
    <property type="entry name" value="TRP_CaM_bind1"/>
    <property type="match status" value="1"/>
</dbReference>
<feature type="compositionally biased region" description="Low complexity" evidence="17">
    <location>
        <begin position="8"/>
        <end position="18"/>
    </location>
</feature>
<keyword evidence="14" id="KW-0407">Ion channel</keyword>
<dbReference type="InterPro" id="IPR005821">
    <property type="entry name" value="Ion_trans_dom"/>
</dbReference>
<feature type="transmembrane region" description="Helical" evidence="18">
    <location>
        <begin position="472"/>
        <end position="489"/>
    </location>
</feature>
<evidence type="ECO:0000259" key="19">
    <source>
        <dbReference type="SMART" id="SM01420"/>
    </source>
</evidence>
<dbReference type="SMART" id="SM01420">
    <property type="entry name" value="TRP_2"/>
    <property type="match status" value="1"/>
</dbReference>
<evidence type="ECO:0000313" key="20">
    <source>
        <dbReference type="EnsemblMetazoa" id="XP_022649972"/>
    </source>
</evidence>
<dbReference type="GO" id="GO:0044218">
    <property type="term" value="C:other organism cell membrane"/>
    <property type="evidence" value="ECO:0007669"/>
    <property type="project" value="UniProtKB-KW"/>
</dbReference>
<dbReference type="EnsemblMetazoa" id="XM_022794255">
    <property type="protein sequence ID" value="XP_022649990"/>
    <property type="gene ID" value="LOC111245614"/>
</dbReference>
<dbReference type="OrthoDB" id="2373987at2759"/>
<comment type="subcellular location">
    <subcellularLocation>
        <location evidence="15">Cell projection</location>
        <location evidence="15">Rhabdomere membrane</location>
        <topology evidence="15">Multi-pass membrane protein</topology>
    </subcellularLocation>
    <subcellularLocation>
        <location evidence="1">Target cell membrane</location>
    </subcellularLocation>
</comment>
<feature type="compositionally biased region" description="Low complexity" evidence="17">
    <location>
        <begin position="1331"/>
        <end position="1345"/>
    </location>
</feature>
<dbReference type="NCBIfam" id="TIGR00870">
    <property type="entry name" value="trp"/>
    <property type="match status" value="1"/>
</dbReference>
<evidence type="ECO:0000256" key="1">
    <source>
        <dbReference type="ARBA" id="ARBA00004175"/>
    </source>
</evidence>
<dbReference type="KEGG" id="vde:111245614"/>
<feature type="region of interest" description="Disordered" evidence="17">
    <location>
        <begin position="1393"/>
        <end position="1479"/>
    </location>
</feature>
<keyword evidence="3" id="KW-1003">Cell membrane</keyword>
<dbReference type="RefSeq" id="XP_022649964.1">
    <property type="nucleotide sequence ID" value="XM_022794229.1"/>
</dbReference>
<dbReference type="InterPro" id="IPR002153">
    <property type="entry name" value="TRPC_channel"/>
</dbReference>
<dbReference type="RefSeq" id="XP_022649982.1">
    <property type="nucleotide sequence ID" value="XM_022794247.1"/>
</dbReference>
<dbReference type="PANTHER" id="PTHR10117:SF54">
    <property type="entry name" value="TRANSIENT RECEPTOR POTENTIAL-GAMMA PROTEIN"/>
    <property type="match status" value="1"/>
</dbReference>
<keyword evidence="8 18" id="KW-1133">Transmembrane helix</keyword>
<dbReference type="GO" id="GO:0006887">
    <property type="term" value="P:exocytosis"/>
    <property type="evidence" value="ECO:0007669"/>
    <property type="project" value="UniProtKB-KW"/>
</dbReference>
<reference evidence="20" key="1">
    <citation type="submission" date="2021-01" db="UniProtKB">
        <authorList>
            <consortium name="EnsemblMetazoa"/>
        </authorList>
    </citation>
    <scope>IDENTIFICATION</scope>
</reference>
<keyword evidence="9" id="KW-0800">Toxin</keyword>
<dbReference type="EnsemblMetazoa" id="XM_022794210">
    <property type="protein sequence ID" value="XP_022649945"/>
    <property type="gene ID" value="LOC111245614"/>
</dbReference>
<feature type="compositionally biased region" description="Low complexity" evidence="17">
    <location>
        <begin position="1174"/>
        <end position="1191"/>
    </location>
</feature>
<dbReference type="EnsemblMetazoa" id="XM_022794220">
    <property type="protein sequence ID" value="XP_022649955"/>
    <property type="gene ID" value="LOC111245614"/>
</dbReference>
<evidence type="ECO:0000256" key="12">
    <source>
        <dbReference type="ARBA" id="ARBA00023136"/>
    </source>
</evidence>
<proteinExistence type="inferred from homology"/>
<feature type="region of interest" description="Disordered" evidence="17">
    <location>
        <begin position="1140"/>
        <end position="1196"/>
    </location>
</feature>
<keyword evidence="11" id="KW-0406">Ion transport</keyword>
<keyword evidence="9" id="KW-0638">Presynaptic neurotoxin</keyword>
<feature type="transmembrane region" description="Helical" evidence="18">
    <location>
        <begin position="685"/>
        <end position="707"/>
    </location>
</feature>
<keyword evidence="2" id="KW-0813">Transport</keyword>
<evidence type="ECO:0000256" key="5">
    <source>
        <dbReference type="ARBA" id="ARBA00022537"/>
    </source>
</evidence>
<dbReference type="EnsemblMetazoa" id="XM_022794262">
    <property type="protein sequence ID" value="XP_022649997"/>
    <property type="gene ID" value="LOC111245614"/>
</dbReference>
<evidence type="ECO:0000256" key="11">
    <source>
        <dbReference type="ARBA" id="ARBA00023065"/>
    </source>
</evidence>
<organism evidence="20 21">
    <name type="scientific">Varroa destructor</name>
    <name type="common">Honeybee mite</name>
    <dbReference type="NCBI Taxonomy" id="109461"/>
    <lineage>
        <taxon>Eukaryota</taxon>
        <taxon>Metazoa</taxon>
        <taxon>Ecdysozoa</taxon>
        <taxon>Arthropoda</taxon>
        <taxon>Chelicerata</taxon>
        <taxon>Arachnida</taxon>
        <taxon>Acari</taxon>
        <taxon>Parasitiformes</taxon>
        <taxon>Mesostigmata</taxon>
        <taxon>Gamasina</taxon>
        <taxon>Dermanyssoidea</taxon>
        <taxon>Varroidae</taxon>
        <taxon>Varroa</taxon>
    </lineage>
</organism>
<dbReference type="InParanoid" id="A0A7M7JCV3"/>
<feature type="transmembrane region" description="Helical" evidence="18">
    <location>
        <begin position="501"/>
        <end position="522"/>
    </location>
</feature>
<feature type="region of interest" description="Disordered" evidence="17">
    <location>
        <begin position="1285"/>
        <end position="1307"/>
    </location>
</feature>
<dbReference type="EnsemblMetazoa" id="XM_022794229">
    <property type="protein sequence ID" value="XP_022649964"/>
    <property type="gene ID" value="LOC111245614"/>
</dbReference>
<dbReference type="SUPFAM" id="SSF48403">
    <property type="entry name" value="Ankyrin repeat"/>
    <property type="match status" value="1"/>
</dbReference>
<feature type="domain" description="Transient receptor ion channel" evidence="19">
    <location>
        <begin position="315"/>
        <end position="377"/>
    </location>
</feature>
<feature type="transmembrane region" description="Helical" evidence="18">
    <location>
        <begin position="775"/>
        <end position="797"/>
    </location>
</feature>
<feature type="transmembrane region" description="Helical" evidence="18">
    <location>
        <begin position="592"/>
        <end position="611"/>
    </location>
</feature>
<dbReference type="GeneID" id="111245614"/>
<dbReference type="GO" id="GO:0070679">
    <property type="term" value="F:inositol 1,4,5 trisphosphate binding"/>
    <property type="evidence" value="ECO:0007669"/>
    <property type="project" value="TreeGrafter"/>
</dbReference>
<feature type="compositionally biased region" description="Polar residues" evidence="17">
    <location>
        <begin position="1145"/>
        <end position="1162"/>
    </location>
</feature>
<dbReference type="RefSeq" id="XP_022649990.1">
    <property type="nucleotide sequence ID" value="XM_022794255.1"/>
</dbReference>
<comment type="similarity">
    <text evidence="16">Belongs to the transient receptor (TC 1.A.4) family. STrpC subfamily.</text>
</comment>
<dbReference type="Pfam" id="PF08344">
    <property type="entry name" value="TRP_2"/>
    <property type="match status" value="1"/>
</dbReference>
<feature type="region of interest" description="Disordered" evidence="17">
    <location>
        <begin position="1"/>
        <end position="46"/>
    </location>
</feature>
<keyword evidence="10" id="KW-0040">ANK repeat</keyword>
<dbReference type="Gene3D" id="1.25.40.20">
    <property type="entry name" value="Ankyrin repeat-containing domain"/>
    <property type="match status" value="1"/>
</dbReference>
<dbReference type="GO" id="GO:0044231">
    <property type="term" value="C:host cell presynaptic membrane"/>
    <property type="evidence" value="ECO:0007669"/>
    <property type="project" value="UniProtKB-KW"/>
</dbReference>